<dbReference type="EC" id="6.3.5.7" evidence="2"/>
<evidence type="ECO:0000313" key="2">
    <source>
        <dbReference type="EMBL" id="CAA9269553.1"/>
    </source>
</evidence>
<evidence type="ECO:0000256" key="1">
    <source>
        <dbReference type="SAM" id="MobiDB-lite"/>
    </source>
</evidence>
<feature type="compositionally biased region" description="Low complexity" evidence="1">
    <location>
        <begin position="58"/>
        <end position="74"/>
    </location>
</feature>
<dbReference type="GO" id="GO:0050566">
    <property type="term" value="F:asparaginyl-tRNA synthase (glutamine-hydrolyzing) activity"/>
    <property type="evidence" value="ECO:0007669"/>
    <property type="project" value="UniProtKB-EC"/>
</dbReference>
<organism evidence="2">
    <name type="scientific">uncultured Acidimicrobiales bacterium</name>
    <dbReference type="NCBI Taxonomy" id="310071"/>
    <lineage>
        <taxon>Bacteria</taxon>
        <taxon>Bacillati</taxon>
        <taxon>Actinomycetota</taxon>
        <taxon>Acidimicrobiia</taxon>
        <taxon>Acidimicrobiales</taxon>
        <taxon>environmental samples</taxon>
    </lineage>
</organism>
<protein>
    <submittedName>
        <fullName evidence="2">Aspartyl-tRNA(Asn) amidotransferase subunit A @ Glutamyl-tRNA(Gln) amidotransferase subunit A</fullName>
        <ecNumber evidence="2">6.3.5.6</ecNumber>
        <ecNumber evidence="2">6.3.5.7</ecNumber>
    </submittedName>
</protein>
<feature type="non-terminal residue" evidence="2">
    <location>
        <position position="1"/>
    </location>
</feature>
<dbReference type="EMBL" id="CADCTF010000156">
    <property type="protein sequence ID" value="CAA9269553.1"/>
    <property type="molecule type" value="Genomic_DNA"/>
</dbReference>
<dbReference type="GO" id="GO:0050567">
    <property type="term" value="F:glutaminyl-tRNA synthase (glutamine-hydrolyzing) activity"/>
    <property type="evidence" value="ECO:0007669"/>
    <property type="project" value="UniProtKB-EC"/>
</dbReference>
<feature type="compositionally biased region" description="Basic residues" evidence="1">
    <location>
        <begin position="221"/>
        <end position="240"/>
    </location>
</feature>
<dbReference type="AlphaFoldDB" id="A0A6J4J5N9"/>
<proteinExistence type="predicted"/>
<feature type="compositionally biased region" description="Basic residues" evidence="1">
    <location>
        <begin position="129"/>
        <end position="144"/>
    </location>
</feature>
<feature type="compositionally biased region" description="Basic residues" evidence="1">
    <location>
        <begin position="300"/>
        <end position="312"/>
    </location>
</feature>
<feature type="compositionally biased region" description="Basic residues" evidence="1">
    <location>
        <begin position="440"/>
        <end position="469"/>
    </location>
</feature>
<dbReference type="EC" id="6.3.5.6" evidence="2"/>
<dbReference type="GO" id="GO:0016740">
    <property type="term" value="F:transferase activity"/>
    <property type="evidence" value="ECO:0007669"/>
    <property type="project" value="UniProtKB-KW"/>
</dbReference>
<feature type="compositionally biased region" description="Basic residues" evidence="1">
    <location>
        <begin position="38"/>
        <end position="49"/>
    </location>
</feature>
<feature type="compositionally biased region" description="Basic residues" evidence="1">
    <location>
        <begin position="84"/>
        <end position="101"/>
    </location>
</feature>
<feature type="region of interest" description="Disordered" evidence="1">
    <location>
        <begin position="1"/>
        <end position="150"/>
    </location>
</feature>
<feature type="compositionally biased region" description="Basic and acidic residues" evidence="1">
    <location>
        <begin position="1"/>
        <end position="10"/>
    </location>
</feature>
<keyword evidence="2" id="KW-0808">Transferase</keyword>
<name>A0A6J4J5N9_9ACTN</name>
<accession>A0A6J4J5N9</accession>
<feature type="region of interest" description="Disordered" evidence="1">
    <location>
        <begin position="181"/>
        <end position="469"/>
    </location>
</feature>
<keyword evidence="2" id="KW-0436">Ligase</keyword>
<feature type="compositionally biased region" description="Low complexity" evidence="1">
    <location>
        <begin position="282"/>
        <end position="292"/>
    </location>
</feature>
<reference evidence="2" key="1">
    <citation type="submission" date="2020-02" db="EMBL/GenBank/DDBJ databases">
        <authorList>
            <person name="Meier V. D."/>
        </authorList>
    </citation>
    <scope>NUCLEOTIDE SEQUENCE</scope>
    <source>
        <strain evidence="2">AVDCRST_MAG50</strain>
    </source>
</reference>
<sequence length="469" mass="51835">GHRLPVPDRRRAGRGRAQRNGDGHCAGGARTRADRGARRLPQRLRRPGRRCGAGRGPAPGRARCGWGRAGSAGRHPARCEGPRGRRRLRHHQGLGGLRRRAGGHDRLRSRGAAQSRRRHRRGQDEHARARLHGRHGQRHLRRHPQPLEPRPLARRVLRRECRGRRRRHGAARHRVRRRWLHPHPCGPLWPPRLQAQPRPCADRWSARPRLAPPLQQGGAGPHRRRHGARPRRRAGPRPHRPALAADARAVVARRDRGRTPAGQGGLVAHPRIRRGRPGGPGHLRAGGRPAGRSRGGGGRGARRLPLRPGRRLAHLDQRVQRPHPRAVPRHGGVGAHRSSAAVSRRELRCGFRRGAGARGGRGPRAQPPPRRAVPRRPHPAHADDGRSGPAQRRSGHGERAGFTGLGGLHLPVQHDPVAGGFGVRRLHRGRPAGGPAARRPPARRHDRAAHHGRHRGCAARRRTPAPRSL</sequence>
<gene>
    <name evidence="2" type="ORF">AVDCRST_MAG50-3398</name>
</gene>
<feature type="non-terminal residue" evidence="2">
    <location>
        <position position="469"/>
    </location>
</feature>
<feature type="compositionally biased region" description="Low complexity" evidence="1">
    <location>
        <begin position="241"/>
        <end position="250"/>
    </location>
</feature>